<dbReference type="Pfam" id="PF02129">
    <property type="entry name" value="Peptidase_S15"/>
    <property type="match status" value="1"/>
</dbReference>
<protein>
    <recommendedName>
        <fullName evidence="3">Xaa-Pro dipeptidyl-peptidase C-terminal domain-containing protein</fullName>
    </recommendedName>
</protein>
<gene>
    <name evidence="4" type="ORF">C8P63_11658</name>
</gene>
<proteinExistence type="predicted"/>
<dbReference type="SUPFAM" id="SSF53474">
    <property type="entry name" value="alpha/beta-Hydrolases"/>
    <property type="match status" value="1"/>
</dbReference>
<dbReference type="GO" id="GO:0008239">
    <property type="term" value="F:dipeptidyl-peptidase activity"/>
    <property type="evidence" value="ECO:0007669"/>
    <property type="project" value="InterPro"/>
</dbReference>
<dbReference type="PANTHER" id="PTHR43056:SF10">
    <property type="entry name" value="COCE_NOND FAMILY, PUTATIVE (AFU_ORTHOLOGUE AFUA_7G00600)-RELATED"/>
    <property type="match status" value="1"/>
</dbReference>
<feature type="domain" description="Xaa-Pro dipeptidyl-peptidase C-terminal" evidence="3">
    <location>
        <begin position="332"/>
        <end position="589"/>
    </location>
</feature>
<dbReference type="InterPro" id="IPR005674">
    <property type="entry name" value="CocE/Ser_esterase"/>
</dbReference>
<keyword evidence="5" id="KW-1185">Reference proteome</keyword>
<dbReference type="InterPro" id="IPR013736">
    <property type="entry name" value="Xaa-Pro_dipept_C"/>
</dbReference>
<keyword evidence="2" id="KW-0732">Signal</keyword>
<comment type="caution">
    <text evidence="4">The sequence shown here is derived from an EMBL/GenBank/DDBJ whole genome shotgun (WGS) entry which is preliminary data.</text>
</comment>
<dbReference type="AlphaFoldDB" id="A0A2T6BQV3"/>
<dbReference type="Gene3D" id="1.10.3020.10">
    <property type="entry name" value="alpha-amino acid ester hydrolase ( Helical cap domain)"/>
    <property type="match status" value="1"/>
</dbReference>
<dbReference type="InterPro" id="IPR000383">
    <property type="entry name" value="Xaa-Pro-like_dom"/>
</dbReference>
<evidence type="ECO:0000256" key="1">
    <source>
        <dbReference type="ARBA" id="ARBA00022801"/>
    </source>
</evidence>
<dbReference type="Gene3D" id="3.40.50.1820">
    <property type="entry name" value="alpha/beta hydrolase"/>
    <property type="match status" value="1"/>
</dbReference>
<dbReference type="InterPro" id="IPR008979">
    <property type="entry name" value="Galactose-bd-like_sf"/>
</dbReference>
<organism evidence="4 5">
    <name type="scientific">Melghirimyces profundicolus</name>
    <dbReference type="NCBI Taxonomy" id="1242148"/>
    <lineage>
        <taxon>Bacteria</taxon>
        <taxon>Bacillati</taxon>
        <taxon>Bacillota</taxon>
        <taxon>Bacilli</taxon>
        <taxon>Bacillales</taxon>
        <taxon>Thermoactinomycetaceae</taxon>
        <taxon>Melghirimyces</taxon>
    </lineage>
</organism>
<dbReference type="NCBIfam" id="TIGR00976">
    <property type="entry name" value="CocE_NonD"/>
    <property type="match status" value="1"/>
</dbReference>
<dbReference type="RefSeq" id="WP_108024451.1">
    <property type="nucleotide sequence ID" value="NZ_QBKR01000016.1"/>
</dbReference>
<evidence type="ECO:0000256" key="2">
    <source>
        <dbReference type="SAM" id="SignalP"/>
    </source>
</evidence>
<dbReference type="EMBL" id="QBKR01000016">
    <property type="protein sequence ID" value="PTX58471.1"/>
    <property type="molecule type" value="Genomic_DNA"/>
</dbReference>
<name>A0A2T6BQV3_9BACL</name>
<accession>A0A2T6BQV3</accession>
<dbReference type="SUPFAM" id="SSF49785">
    <property type="entry name" value="Galactose-binding domain-like"/>
    <property type="match status" value="1"/>
</dbReference>
<dbReference type="SMART" id="SM00939">
    <property type="entry name" value="PepX_C"/>
    <property type="match status" value="1"/>
</dbReference>
<dbReference type="PANTHER" id="PTHR43056">
    <property type="entry name" value="PEPTIDASE S9 PROLYL OLIGOPEPTIDASE"/>
    <property type="match status" value="1"/>
</dbReference>
<evidence type="ECO:0000313" key="4">
    <source>
        <dbReference type="EMBL" id="PTX58471.1"/>
    </source>
</evidence>
<dbReference type="InterPro" id="IPR029058">
    <property type="entry name" value="AB_hydrolase_fold"/>
</dbReference>
<evidence type="ECO:0000259" key="3">
    <source>
        <dbReference type="SMART" id="SM00939"/>
    </source>
</evidence>
<feature type="signal peptide" evidence="2">
    <location>
        <begin position="1"/>
        <end position="28"/>
    </location>
</feature>
<feature type="chain" id="PRO_5015506746" description="Xaa-Pro dipeptidyl-peptidase C-terminal domain-containing protein" evidence="2">
    <location>
        <begin position="29"/>
        <end position="595"/>
    </location>
</feature>
<reference evidence="4 5" key="1">
    <citation type="submission" date="2018-04" db="EMBL/GenBank/DDBJ databases">
        <title>Genomic Encyclopedia of Archaeal and Bacterial Type Strains, Phase II (KMG-II): from individual species to whole genera.</title>
        <authorList>
            <person name="Goeker M."/>
        </authorList>
    </citation>
    <scope>NUCLEOTIDE SEQUENCE [LARGE SCALE GENOMIC DNA]</scope>
    <source>
        <strain evidence="4 5">DSM 45787</strain>
    </source>
</reference>
<keyword evidence="1" id="KW-0378">Hydrolase</keyword>
<dbReference type="OrthoDB" id="319764at2"/>
<dbReference type="Proteomes" id="UP000244240">
    <property type="component" value="Unassembled WGS sequence"/>
</dbReference>
<dbReference type="InterPro" id="IPR050585">
    <property type="entry name" value="Xaa-Pro_dipeptidyl-ppase/CocE"/>
</dbReference>
<dbReference type="Pfam" id="PF08530">
    <property type="entry name" value="PepX_C"/>
    <property type="match status" value="1"/>
</dbReference>
<dbReference type="Gene3D" id="2.60.120.260">
    <property type="entry name" value="Galactose-binding domain-like"/>
    <property type="match status" value="1"/>
</dbReference>
<sequence length="595" mass="64925">MKNRIRAMVLLLAAAILPAAVWVPGAHAVGPPSGATWDDYDRPAEYEVKVEKDRSITVRDGTVLTADIYRPAARGRFPVLLTQTPYNKNGTLGQANEYFVRRGYVHVVVDVRGTGGSQGSWEAFGESEQQDGYDLVKWVAEQPWSDGNVGLWGASYMAINQIFTAARHPPGLKAIFPIVPMADSYRDIMMSGGQANTGFIPLWMGLVTSGGLMPPTYTLEDPVRGSTSLAGHAGSTLNFPVHTVSSILTGGDKAFDGPFYRLRSPVEAADRVKVPAFITGGLHDIFQRGEPLLYEHLKERVNAKLLMGNWTHGDFGSGLPADGVPTLDRIALRWFDHYLKGMDTKVEDIPDVTQYVLGKGHFEVQPDWPHPGIEPERFYLGEDRSLKPERPSSEGKDSMPQIPVNGVCSGSTNQWTAGLVQAIPCTKDNRLTEKTEITYTTPVLKEDLKFSGPIAAKIYASTTAREAVLSVRITDVAPDGTSTELTAGWLAASFRETDESKSRTIQGENLQPWHPFTRESVKNVTPGEIMPLDVEIFPTNAVIKQGHRLRVAIGPSDFPHAVSPLPQLADQTGGVLTLHHGPSHPSRVVLPVTSP</sequence>
<evidence type="ECO:0000313" key="5">
    <source>
        <dbReference type="Proteomes" id="UP000244240"/>
    </source>
</evidence>